<feature type="domain" description="TUG ubiquitin-like" evidence="2">
    <location>
        <begin position="51"/>
        <end position="106"/>
    </location>
</feature>
<dbReference type="GO" id="GO:0005737">
    <property type="term" value="C:cytoplasm"/>
    <property type="evidence" value="ECO:0007669"/>
    <property type="project" value="TreeGrafter"/>
</dbReference>
<dbReference type="CDD" id="cd16118">
    <property type="entry name" value="UBX2_UBXN9"/>
    <property type="match status" value="1"/>
</dbReference>
<sequence length="587" mass="64408">IGQEPSSVKRSLPHSLYGTGFPVTDYLEKDSCRLLQMNYLNVRYPTGHLEKIPVQPNAPLLRALETACSKRSFDIQKCKLFYRKKALDLSVPFRLSGLLNQANVELVISDEQSDDPGSQGGGKCVRVCLRLEDGHRVEWEGSVNTCLWELLESVAASEPRIAQLMTLTDTGLAPTLIYIQQQVCGEAFLRSATLSSLGIREGSVLLQLVQRVQTAMDVPPKVCSVAPQSTSVPVPAIEVKPAVTAVDHAMADQSPLESVPPPARVAAPMPPMKNDNGESFSLIFPSQAATQAPSNSSTSPFGEPFSIFGARPAKSVFGEPERQQPKQPKIATIGELLGVSLEPDTPAQTAFVPEELREFKFPEETAGQNLFYATDSGETEGAQQDCTPCDREAIIYRRVVPQSTDVEISDDVPDEFFELTEGELRRILARLREEAGTDAPLGASSLHQTTRARFYARYPRCILRFTWPDDVLLQACFRPGERVSALYDFIKDFLIPTAGDFQLYTTPPKVNIPNNSTTTLAEANLVPMTKIHLTLPSGPPRAVDVVRPEFLASMTPESATADEIAIKWISKQPRAATSSSSPQRRPQ</sequence>
<dbReference type="Pfam" id="PF11470">
    <property type="entry name" value="TUG-UBL1"/>
    <property type="match status" value="1"/>
</dbReference>
<dbReference type="EMBL" id="GEEE01018221">
    <property type="protein sequence ID" value="JAP45004.1"/>
    <property type="molecule type" value="Transcribed_RNA"/>
</dbReference>
<dbReference type="GO" id="GO:0012506">
    <property type="term" value="C:vesicle membrane"/>
    <property type="evidence" value="ECO:0007669"/>
    <property type="project" value="TreeGrafter"/>
</dbReference>
<feature type="non-terminal residue" evidence="3">
    <location>
        <position position="1"/>
    </location>
</feature>
<organism evidence="3">
    <name type="scientific">Schistocephalus solidus</name>
    <name type="common">Tapeworm</name>
    <dbReference type="NCBI Taxonomy" id="70667"/>
    <lineage>
        <taxon>Eukaryota</taxon>
        <taxon>Metazoa</taxon>
        <taxon>Spiralia</taxon>
        <taxon>Lophotrochozoa</taxon>
        <taxon>Platyhelminthes</taxon>
        <taxon>Cestoda</taxon>
        <taxon>Eucestoda</taxon>
        <taxon>Diphyllobothriidea</taxon>
        <taxon>Diphyllobothriidae</taxon>
        <taxon>Schistocephalus</taxon>
    </lineage>
</organism>
<gene>
    <name evidence="3" type="primary">ASPC1</name>
    <name evidence="3" type="ORF">TR165238</name>
</gene>
<dbReference type="InterPro" id="IPR029071">
    <property type="entry name" value="Ubiquitin-like_domsf"/>
</dbReference>
<evidence type="ECO:0000259" key="2">
    <source>
        <dbReference type="Pfam" id="PF11470"/>
    </source>
</evidence>
<dbReference type="GO" id="GO:0006886">
    <property type="term" value="P:intracellular protein transport"/>
    <property type="evidence" value="ECO:0007669"/>
    <property type="project" value="TreeGrafter"/>
</dbReference>
<protein>
    <submittedName>
        <fullName evidence="3">Tether containing UBX domain for GLUT4</fullName>
    </submittedName>
</protein>
<dbReference type="CDD" id="cd17075">
    <property type="entry name" value="UBX1_UBXN9"/>
    <property type="match status" value="1"/>
</dbReference>
<dbReference type="InterPro" id="IPR059238">
    <property type="entry name" value="UBX1_UBXN9"/>
</dbReference>
<dbReference type="SUPFAM" id="SSF54236">
    <property type="entry name" value="Ubiquitin-like"/>
    <property type="match status" value="2"/>
</dbReference>
<dbReference type="InterPro" id="IPR001012">
    <property type="entry name" value="UBX_dom"/>
</dbReference>
<dbReference type="InterPro" id="IPR021569">
    <property type="entry name" value="TUG-UBL1"/>
</dbReference>
<evidence type="ECO:0000259" key="1">
    <source>
        <dbReference type="Pfam" id="PF00789"/>
    </source>
</evidence>
<dbReference type="GO" id="GO:0042593">
    <property type="term" value="P:glucose homeostasis"/>
    <property type="evidence" value="ECO:0007669"/>
    <property type="project" value="TreeGrafter"/>
</dbReference>
<dbReference type="Gene3D" id="3.10.20.90">
    <property type="entry name" value="Phosphatidylinositol 3-kinase Catalytic Subunit, Chain A, domain 1"/>
    <property type="match status" value="2"/>
</dbReference>
<accession>A0A0X3NZ10</accession>
<evidence type="ECO:0000313" key="3">
    <source>
        <dbReference type="EMBL" id="JAP45004.1"/>
    </source>
</evidence>
<dbReference type="GO" id="GO:0005634">
    <property type="term" value="C:nucleus"/>
    <property type="evidence" value="ECO:0007669"/>
    <property type="project" value="TreeGrafter"/>
</dbReference>
<dbReference type="PANTHER" id="PTHR46467">
    <property type="entry name" value="TETHER CONTAINING UBX DOMAIN FOR GLUT4"/>
    <property type="match status" value="1"/>
</dbReference>
<dbReference type="Pfam" id="PF00789">
    <property type="entry name" value="UBX"/>
    <property type="match status" value="1"/>
</dbReference>
<dbReference type="PANTHER" id="PTHR46467:SF1">
    <property type="entry name" value="TETHER CONTAINING UBX DOMAIN FOR GLUT4"/>
    <property type="match status" value="1"/>
</dbReference>
<dbReference type="AlphaFoldDB" id="A0A0X3NZ10"/>
<name>A0A0X3NZ10_SCHSO</name>
<feature type="domain" description="UBX" evidence="1">
    <location>
        <begin position="459"/>
        <end position="530"/>
    </location>
</feature>
<dbReference type="CDD" id="cd16105">
    <property type="entry name" value="Ubl_ASPSCR1_like"/>
    <property type="match status" value="1"/>
</dbReference>
<proteinExistence type="predicted"/>
<reference evidence="3" key="1">
    <citation type="submission" date="2016-01" db="EMBL/GenBank/DDBJ databases">
        <title>Reference transcriptome for the parasite Schistocephalus solidus: insights into the molecular evolution of parasitism.</title>
        <authorList>
            <person name="Hebert F.O."/>
            <person name="Grambauer S."/>
            <person name="Barber I."/>
            <person name="Landry C.R."/>
            <person name="Aubin-Horth N."/>
        </authorList>
    </citation>
    <scope>NUCLEOTIDE SEQUENCE</scope>
</reference>